<name>A0A200PYT3_MACCD</name>
<dbReference type="OMA" id="IAGYCPT"/>
<feature type="domain" description="FAD-binding" evidence="4">
    <location>
        <begin position="8"/>
        <end position="69"/>
    </location>
</feature>
<dbReference type="PANTHER" id="PTHR45934:SF1">
    <property type="entry name" value="OS04G0423100 PROTEIN"/>
    <property type="match status" value="1"/>
</dbReference>
<comment type="similarity">
    <text evidence="3">Belongs to the 3-hydroxybenzoate 6-hydroxylase family.</text>
</comment>
<sequence length="414" mass="45459">MEVMTKEEVVIVGGGVAGLATALALKKVGVRALVLERSNELRVTGAALTLLSNAWLALEALGVGHKLTSIYAPFKGDEWLATGPRSVHRRALLEALAEELPTDTIRFSSKLRSIETTTHETASSGVILHLEDGTSIQTKVLIGCDGVHSVVARWLGLKDVVHSGRYAVRGLGVFPEGHGLKHEVQQFVDKGRRFGISPLTDKEVFWFMAYKTLPNKDDEMATGDPKLIQKNVLESSTDFPPVFLDVVQHSDLSSLTWAPLMFRYPWDLIFGHLSKGTVTVAGDAMHPMTPDLAQGGCTALEDAVVLGRRIGNSFIRNGKMMSQEDLEREIEMYVKERRWRSAGLITASYLSGWVQQGGGGGSSVVGWLMKFLRDSVFYKFINRIVGLVHYDCGKLPTVSTVPSEFDHDAHNKSD</sequence>
<comment type="caution">
    <text evidence="5">The sequence shown here is derived from an EMBL/GenBank/DDBJ whole genome shotgun (WGS) entry which is preliminary data.</text>
</comment>
<dbReference type="AlphaFoldDB" id="A0A200PYT3"/>
<dbReference type="SUPFAM" id="SSF51905">
    <property type="entry name" value="FAD/NAD(P)-binding domain"/>
    <property type="match status" value="1"/>
</dbReference>
<evidence type="ECO:0000259" key="4">
    <source>
        <dbReference type="Pfam" id="PF01494"/>
    </source>
</evidence>
<dbReference type="InterPro" id="IPR044560">
    <property type="entry name" value="MOase"/>
</dbReference>
<feature type="domain" description="FAD-binding" evidence="4">
    <location>
        <begin position="92"/>
        <end position="311"/>
    </location>
</feature>
<dbReference type="Gene3D" id="3.50.50.60">
    <property type="entry name" value="FAD/NAD(P)-binding domain"/>
    <property type="match status" value="1"/>
</dbReference>
<dbReference type="InterPro" id="IPR002938">
    <property type="entry name" value="FAD-bd"/>
</dbReference>
<protein>
    <submittedName>
        <fullName evidence="5">Monooxygenase</fullName>
    </submittedName>
</protein>
<evidence type="ECO:0000256" key="3">
    <source>
        <dbReference type="ARBA" id="ARBA00024018"/>
    </source>
</evidence>
<dbReference type="STRING" id="56857.A0A200PYT3"/>
<dbReference type="EMBL" id="MVGT01003729">
    <property type="protein sequence ID" value="OVA03325.1"/>
    <property type="molecule type" value="Genomic_DNA"/>
</dbReference>
<evidence type="ECO:0000256" key="1">
    <source>
        <dbReference type="ARBA" id="ARBA00023002"/>
    </source>
</evidence>
<dbReference type="OrthoDB" id="1878542at2759"/>
<reference evidence="5 6" key="1">
    <citation type="journal article" date="2017" name="Mol. Plant">
        <title>The Genome of Medicinal Plant Macleaya cordata Provides New Insights into Benzylisoquinoline Alkaloids Metabolism.</title>
        <authorList>
            <person name="Liu X."/>
            <person name="Liu Y."/>
            <person name="Huang P."/>
            <person name="Ma Y."/>
            <person name="Qing Z."/>
            <person name="Tang Q."/>
            <person name="Cao H."/>
            <person name="Cheng P."/>
            <person name="Zheng Y."/>
            <person name="Yuan Z."/>
            <person name="Zhou Y."/>
            <person name="Liu J."/>
            <person name="Tang Z."/>
            <person name="Zhuo Y."/>
            <person name="Zhang Y."/>
            <person name="Yu L."/>
            <person name="Huang J."/>
            <person name="Yang P."/>
            <person name="Peng Q."/>
            <person name="Zhang J."/>
            <person name="Jiang W."/>
            <person name="Zhang Z."/>
            <person name="Lin K."/>
            <person name="Ro D.K."/>
            <person name="Chen X."/>
            <person name="Xiong X."/>
            <person name="Shang Y."/>
            <person name="Huang S."/>
            <person name="Zeng J."/>
        </authorList>
    </citation>
    <scope>NUCLEOTIDE SEQUENCE [LARGE SCALE GENOMIC DNA]</scope>
    <source>
        <strain evidence="6">cv. BLH2017</strain>
        <tissue evidence="5">Root</tissue>
    </source>
</reference>
<dbReference type="GO" id="GO:0004497">
    <property type="term" value="F:monooxygenase activity"/>
    <property type="evidence" value="ECO:0007669"/>
    <property type="project" value="UniProtKB-KW"/>
</dbReference>
<evidence type="ECO:0000313" key="6">
    <source>
        <dbReference type="Proteomes" id="UP000195402"/>
    </source>
</evidence>
<gene>
    <name evidence="5" type="ORF">BVC80_1507g2</name>
</gene>
<dbReference type="InterPro" id="IPR036188">
    <property type="entry name" value="FAD/NAD-bd_sf"/>
</dbReference>
<keyword evidence="2 5" id="KW-0503">Monooxygenase</keyword>
<dbReference type="Pfam" id="PF01494">
    <property type="entry name" value="FAD_binding_3"/>
    <property type="match status" value="2"/>
</dbReference>
<keyword evidence="1" id="KW-0560">Oxidoreductase</keyword>
<evidence type="ECO:0000313" key="5">
    <source>
        <dbReference type="EMBL" id="OVA03325.1"/>
    </source>
</evidence>
<dbReference type="PRINTS" id="PR00420">
    <property type="entry name" value="RNGMNOXGNASE"/>
</dbReference>
<proteinExistence type="inferred from homology"/>
<dbReference type="PANTHER" id="PTHR45934">
    <property type="entry name" value="FAD/NAD(P)-BINDING OXIDOREDUCTASE FAMILY PROTEIN"/>
    <property type="match status" value="1"/>
</dbReference>
<keyword evidence="6" id="KW-1185">Reference proteome</keyword>
<evidence type="ECO:0000256" key="2">
    <source>
        <dbReference type="ARBA" id="ARBA00023033"/>
    </source>
</evidence>
<dbReference type="GO" id="GO:0071949">
    <property type="term" value="F:FAD binding"/>
    <property type="evidence" value="ECO:0007669"/>
    <property type="project" value="InterPro"/>
</dbReference>
<dbReference type="Proteomes" id="UP000195402">
    <property type="component" value="Unassembled WGS sequence"/>
</dbReference>
<organism evidence="5 6">
    <name type="scientific">Macleaya cordata</name>
    <name type="common">Five-seeded plume-poppy</name>
    <name type="synonym">Bocconia cordata</name>
    <dbReference type="NCBI Taxonomy" id="56857"/>
    <lineage>
        <taxon>Eukaryota</taxon>
        <taxon>Viridiplantae</taxon>
        <taxon>Streptophyta</taxon>
        <taxon>Embryophyta</taxon>
        <taxon>Tracheophyta</taxon>
        <taxon>Spermatophyta</taxon>
        <taxon>Magnoliopsida</taxon>
        <taxon>Ranunculales</taxon>
        <taxon>Papaveraceae</taxon>
        <taxon>Papaveroideae</taxon>
        <taxon>Macleaya</taxon>
    </lineage>
</organism>
<dbReference type="InParanoid" id="A0A200PYT3"/>
<accession>A0A200PYT3</accession>